<dbReference type="InterPro" id="IPR016140">
    <property type="entry name" value="Bifunc_inhib/LTP/seed_store"/>
</dbReference>
<dbReference type="Pfam" id="PF14368">
    <property type="entry name" value="LTP_2"/>
    <property type="match status" value="2"/>
</dbReference>
<accession>A0AAQ3T9I5</accession>
<evidence type="ECO:0000259" key="3">
    <source>
        <dbReference type="SMART" id="SM00499"/>
    </source>
</evidence>
<evidence type="ECO:0000313" key="5">
    <source>
        <dbReference type="Proteomes" id="UP001341281"/>
    </source>
</evidence>
<feature type="domain" description="Bifunctional inhibitor/plant lipid transfer protein/seed storage helical" evidence="3">
    <location>
        <begin position="39"/>
        <end position="103"/>
    </location>
</feature>
<feature type="signal peptide" evidence="2">
    <location>
        <begin position="1"/>
        <end position="16"/>
    </location>
</feature>
<dbReference type="PANTHER" id="PTHR33286:SF54">
    <property type="entry name" value="BIFUNCTIONAL INHIBITOR_LIPID-TRANSFER PROTEIN_SEED STORAGE 2S ALBUMIN SUPERFAMILY PROTEIN"/>
    <property type="match status" value="1"/>
</dbReference>
<dbReference type="EMBL" id="CP144748">
    <property type="protein sequence ID" value="WVZ68525.1"/>
    <property type="molecule type" value="Genomic_DNA"/>
</dbReference>
<organism evidence="4 5">
    <name type="scientific">Paspalum notatum var. saurae</name>
    <dbReference type="NCBI Taxonomy" id="547442"/>
    <lineage>
        <taxon>Eukaryota</taxon>
        <taxon>Viridiplantae</taxon>
        <taxon>Streptophyta</taxon>
        <taxon>Embryophyta</taxon>
        <taxon>Tracheophyta</taxon>
        <taxon>Spermatophyta</taxon>
        <taxon>Magnoliopsida</taxon>
        <taxon>Liliopsida</taxon>
        <taxon>Poales</taxon>
        <taxon>Poaceae</taxon>
        <taxon>PACMAD clade</taxon>
        <taxon>Panicoideae</taxon>
        <taxon>Andropogonodae</taxon>
        <taxon>Paspaleae</taxon>
        <taxon>Paspalinae</taxon>
        <taxon>Paspalum</taxon>
    </lineage>
</organism>
<feature type="domain" description="Bifunctional inhibitor/plant lipid transfer protein/seed storage helical" evidence="3">
    <location>
        <begin position="129"/>
        <end position="193"/>
    </location>
</feature>
<sequence>MAKLLSLFLVVAFVVAMPIVGIQADGSCENDLTGIVNECKQFVMFPSNPKIPPSGGCCDVVQKANVPCLCSNVTKETEKLVCMEKVVYVADYCKKPFKHGFQCGIAMPIVGIQADGSCENDLTSLVNECKQFVMFSSNPKIPPSDGCCGVVQKANVPCLCSKVTKETEKLVCMEKVVYVADYCKKPFKHGFQCGREETNIVVEIGDEDVDPKQKNIAPSQHRITRYSGNSGGGGRVEHAELPRGAGAAAELGKEAEAQHPAAPLLGRTDELESSLPRRRWLGKRWGVMRPCG</sequence>
<dbReference type="SMART" id="SM00499">
    <property type="entry name" value="AAI"/>
    <property type="match status" value="2"/>
</dbReference>
<keyword evidence="5" id="KW-1185">Reference proteome</keyword>
<evidence type="ECO:0000256" key="1">
    <source>
        <dbReference type="SAM" id="MobiDB-lite"/>
    </source>
</evidence>
<protein>
    <recommendedName>
        <fullName evidence="3">Bifunctional inhibitor/plant lipid transfer protein/seed storage helical domain-containing protein</fullName>
    </recommendedName>
</protein>
<gene>
    <name evidence="4" type="ORF">U9M48_017456</name>
</gene>
<dbReference type="PANTHER" id="PTHR33286">
    <property type="entry name" value="BIFUNCTIONAL INHIBITOR/LIPID-TRANSFER PROTEIN/SEED STORAGE 2S ALBUMIN SUPERFAMILY PROTEIN"/>
    <property type="match status" value="1"/>
</dbReference>
<evidence type="ECO:0000313" key="4">
    <source>
        <dbReference type="EMBL" id="WVZ68525.1"/>
    </source>
</evidence>
<dbReference type="SUPFAM" id="SSF47699">
    <property type="entry name" value="Bifunctional inhibitor/lipid-transfer protein/seed storage 2S albumin"/>
    <property type="match status" value="2"/>
</dbReference>
<proteinExistence type="predicted"/>
<keyword evidence="2" id="KW-0732">Signal</keyword>
<dbReference type="Proteomes" id="UP001341281">
    <property type="component" value="Chromosome 04"/>
</dbReference>
<reference evidence="4 5" key="1">
    <citation type="submission" date="2024-02" db="EMBL/GenBank/DDBJ databases">
        <title>High-quality chromosome-scale genome assembly of Pensacola bahiagrass (Paspalum notatum Flugge var. saurae).</title>
        <authorList>
            <person name="Vega J.M."/>
            <person name="Podio M."/>
            <person name="Orjuela J."/>
            <person name="Siena L.A."/>
            <person name="Pessino S.C."/>
            <person name="Combes M.C."/>
            <person name="Mariac C."/>
            <person name="Albertini E."/>
            <person name="Pupilli F."/>
            <person name="Ortiz J.P.A."/>
            <person name="Leblanc O."/>
        </authorList>
    </citation>
    <scope>NUCLEOTIDE SEQUENCE [LARGE SCALE GENOMIC DNA]</scope>
    <source>
        <strain evidence="4">R1</strain>
        <tissue evidence="4">Leaf</tissue>
    </source>
</reference>
<dbReference type="CDD" id="cd04660">
    <property type="entry name" value="nsLTP_like"/>
    <property type="match status" value="2"/>
</dbReference>
<name>A0AAQ3T9I5_PASNO</name>
<dbReference type="AlphaFoldDB" id="A0AAQ3T9I5"/>
<feature type="chain" id="PRO_5042917050" description="Bifunctional inhibitor/plant lipid transfer protein/seed storage helical domain-containing protein" evidence="2">
    <location>
        <begin position="17"/>
        <end position="292"/>
    </location>
</feature>
<evidence type="ECO:0000256" key="2">
    <source>
        <dbReference type="SAM" id="SignalP"/>
    </source>
</evidence>
<dbReference type="InterPro" id="IPR044741">
    <property type="entry name" value="NsLTP-like"/>
</dbReference>
<dbReference type="InterPro" id="IPR036312">
    <property type="entry name" value="Bifun_inhib/LTP/seed_sf"/>
</dbReference>
<feature type="region of interest" description="Disordered" evidence="1">
    <location>
        <begin position="223"/>
        <end position="262"/>
    </location>
</feature>
<dbReference type="Gene3D" id="1.10.110.10">
    <property type="entry name" value="Plant lipid-transfer and hydrophobic proteins"/>
    <property type="match status" value="2"/>
</dbReference>